<evidence type="ECO:0000256" key="1">
    <source>
        <dbReference type="SAM" id="MobiDB-lite"/>
    </source>
</evidence>
<name>A0A6V7U952_MELEN</name>
<feature type="compositionally biased region" description="Basic and acidic residues" evidence="1">
    <location>
        <begin position="46"/>
        <end position="55"/>
    </location>
</feature>
<keyword evidence="2" id="KW-1133">Transmembrane helix</keyword>
<accession>A0A6V7U952</accession>
<reference evidence="3 4" key="1">
    <citation type="submission" date="2020-08" db="EMBL/GenBank/DDBJ databases">
        <authorList>
            <person name="Koutsovoulos G."/>
            <person name="Danchin GJ E."/>
        </authorList>
    </citation>
    <scope>NUCLEOTIDE SEQUENCE [LARGE SCALE GENOMIC DNA]</scope>
</reference>
<evidence type="ECO:0000256" key="2">
    <source>
        <dbReference type="SAM" id="Phobius"/>
    </source>
</evidence>
<keyword evidence="2" id="KW-0472">Membrane</keyword>
<evidence type="ECO:0000313" key="4">
    <source>
        <dbReference type="Proteomes" id="UP000580250"/>
    </source>
</evidence>
<gene>
    <name evidence="3" type="ORF">MENT_LOCUS9321</name>
</gene>
<comment type="caution">
    <text evidence="3">The sequence shown here is derived from an EMBL/GenBank/DDBJ whole genome shotgun (WGS) entry which is preliminary data.</text>
</comment>
<feature type="transmembrane region" description="Helical" evidence="2">
    <location>
        <begin position="20"/>
        <end position="40"/>
    </location>
</feature>
<organism evidence="3 4">
    <name type="scientific">Meloidogyne enterolobii</name>
    <name type="common">Root-knot nematode worm</name>
    <name type="synonym">Meloidogyne mayaguensis</name>
    <dbReference type="NCBI Taxonomy" id="390850"/>
    <lineage>
        <taxon>Eukaryota</taxon>
        <taxon>Metazoa</taxon>
        <taxon>Ecdysozoa</taxon>
        <taxon>Nematoda</taxon>
        <taxon>Chromadorea</taxon>
        <taxon>Rhabditida</taxon>
        <taxon>Tylenchina</taxon>
        <taxon>Tylenchomorpha</taxon>
        <taxon>Tylenchoidea</taxon>
        <taxon>Meloidogynidae</taxon>
        <taxon>Meloidogyninae</taxon>
        <taxon>Meloidogyne</taxon>
    </lineage>
</organism>
<keyword evidence="2" id="KW-0812">Transmembrane</keyword>
<dbReference type="EMBL" id="CAJEWN010000041">
    <property type="protein sequence ID" value="CAD2148404.1"/>
    <property type="molecule type" value="Genomic_DNA"/>
</dbReference>
<proteinExistence type="predicted"/>
<dbReference type="AlphaFoldDB" id="A0A6V7U952"/>
<sequence length="177" mass="19211">MSTPFNSCAFGLSSTKDDYFPFSAGFAIFCMTISTIWCFCCSKKKKGDDKEDNKRQSKVKSPPPIPAAKKTDSAAKKRRYSATPDKAKRQQAQARVRIPVVKPVVAGNPKAKVGGDGGGSKTKKPGDRAGRVDPTTSSPTTDSALLTVEPDESDFKMDDFKMETNTKMEDNKESGLN</sequence>
<feature type="region of interest" description="Disordered" evidence="1">
    <location>
        <begin position="45"/>
        <end position="177"/>
    </location>
</feature>
<feature type="compositionally biased region" description="Low complexity" evidence="1">
    <location>
        <begin position="133"/>
        <end position="143"/>
    </location>
</feature>
<evidence type="ECO:0000313" key="3">
    <source>
        <dbReference type="EMBL" id="CAD2148404.1"/>
    </source>
</evidence>
<dbReference type="Proteomes" id="UP000580250">
    <property type="component" value="Unassembled WGS sequence"/>
</dbReference>
<protein>
    <submittedName>
        <fullName evidence="3">Uncharacterized protein</fullName>
    </submittedName>
</protein>
<feature type="compositionally biased region" description="Basic and acidic residues" evidence="1">
    <location>
        <begin position="153"/>
        <end position="177"/>
    </location>
</feature>